<protein>
    <submittedName>
        <fullName evidence="1">Uncharacterized protein</fullName>
    </submittedName>
</protein>
<accession>A0A6A5K3N3</accession>
<dbReference type="Proteomes" id="UP000800040">
    <property type="component" value="Unassembled WGS sequence"/>
</dbReference>
<organism evidence="1 2">
    <name type="scientific">Decorospora gaudefroyi</name>
    <dbReference type="NCBI Taxonomy" id="184978"/>
    <lineage>
        <taxon>Eukaryota</taxon>
        <taxon>Fungi</taxon>
        <taxon>Dikarya</taxon>
        <taxon>Ascomycota</taxon>
        <taxon>Pezizomycotina</taxon>
        <taxon>Dothideomycetes</taxon>
        <taxon>Pleosporomycetidae</taxon>
        <taxon>Pleosporales</taxon>
        <taxon>Pleosporineae</taxon>
        <taxon>Pleosporaceae</taxon>
        <taxon>Decorospora</taxon>
    </lineage>
</organism>
<reference evidence="1" key="1">
    <citation type="submission" date="2020-01" db="EMBL/GenBank/DDBJ databases">
        <authorList>
            <consortium name="DOE Joint Genome Institute"/>
            <person name="Haridas S."/>
            <person name="Albert R."/>
            <person name="Binder M."/>
            <person name="Bloem J."/>
            <person name="Labutti K."/>
            <person name="Salamov A."/>
            <person name="Andreopoulos B."/>
            <person name="Baker S.E."/>
            <person name="Barry K."/>
            <person name="Bills G."/>
            <person name="Bluhm B.H."/>
            <person name="Cannon C."/>
            <person name="Castanera R."/>
            <person name="Culley D.E."/>
            <person name="Daum C."/>
            <person name="Ezra D."/>
            <person name="Gonzalez J.B."/>
            <person name="Henrissat B."/>
            <person name="Kuo A."/>
            <person name="Liang C."/>
            <person name="Lipzen A."/>
            <person name="Lutzoni F."/>
            <person name="Magnuson J."/>
            <person name="Mondo S."/>
            <person name="Nolan M."/>
            <person name="Ohm R."/>
            <person name="Pangilinan J."/>
            <person name="Park H.-J."/>
            <person name="Ramirez L."/>
            <person name="Alfaro M."/>
            <person name="Sun H."/>
            <person name="Tritt A."/>
            <person name="Yoshinaga Y."/>
            <person name="Zwiers L.-H."/>
            <person name="Turgeon B.G."/>
            <person name="Goodwin S.B."/>
            <person name="Spatafora J.W."/>
            <person name="Crous P.W."/>
            <person name="Grigoriev I.V."/>
        </authorList>
    </citation>
    <scope>NUCLEOTIDE SEQUENCE</scope>
    <source>
        <strain evidence="1">P77</strain>
    </source>
</reference>
<evidence type="ECO:0000313" key="1">
    <source>
        <dbReference type="EMBL" id="KAF1830686.1"/>
    </source>
</evidence>
<sequence length="120" mass="13998">MTTQSPTSSTSISVRLAANGNNRKDWIKQLVNYASAESAFEVLNGSRCPDFDPTHDKYVIQPLERLPTWDTTTLQTTMDRDRERVHKTNQTIRDFNEEARILLKEDELKNRMWISRDARL</sequence>
<evidence type="ECO:0000313" key="2">
    <source>
        <dbReference type="Proteomes" id="UP000800040"/>
    </source>
</evidence>
<keyword evidence="2" id="KW-1185">Reference proteome</keyword>
<dbReference type="AlphaFoldDB" id="A0A6A5K3N3"/>
<dbReference type="OrthoDB" id="3791493at2759"/>
<proteinExistence type="predicted"/>
<name>A0A6A5K3N3_9PLEO</name>
<gene>
    <name evidence="1" type="ORF">BDW02DRAFT_91627</name>
</gene>
<dbReference type="EMBL" id="ML975388">
    <property type="protein sequence ID" value="KAF1830686.1"/>
    <property type="molecule type" value="Genomic_DNA"/>
</dbReference>